<dbReference type="VEuPathDB" id="FungiDB:ASPCADRAFT_506630"/>
<feature type="active site" description="Proton donor; for dehydratase activity" evidence="7">
    <location>
        <position position="911"/>
    </location>
</feature>
<accession>A0A1R3RMT9</accession>
<dbReference type="GO" id="GO:0006633">
    <property type="term" value="P:fatty acid biosynthetic process"/>
    <property type="evidence" value="ECO:0007669"/>
    <property type="project" value="TreeGrafter"/>
</dbReference>
<keyword evidence="2" id="KW-0597">Phosphoprotein</keyword>
<gene>
    <name evidence="10" type="ORF">ASPCADRAFT_506630</name>
</gene>
<dbReference type="SUPFAM" id="SSF53901">
    <property type="entry name" value="Thiolase-like"/>
    <property type="match status" value="1"/>
</dbReference>
<evidence type="ECO:0000313" key="11">
    <source>
        <dbReference type="Proteomes" id="UP000188318"/>
    </source>
</evidence>
<dbReference type="PROSITE" id="PS52004">
    <property type="entry name" value="KS3_2"/>
    <property type="match status" value="1"/>
</dbReference>
<keyword evidence="6" id="KW-0511">Multifunctional enzyme</keyword>
<dbReference type="GO" id="GO:0004312">
    <property type="term" value="F:fatty acid synthase activity"/>
    <property type="evidence" value="ECO:0007669"/>
    <property type="project" value="TreeGrafter"/>
</dbReference>
<protein>
    <recommendedName>
        <fullName evidence="12">Carrier domain-containing protein</fullName>
    </recommendedName>
</protein>
<dbReference type="Pfam" id="PF00550">
    <property type="entry name" value="PP-binding"/>
    <property type="match status" value="1"/>
</dbReference>
<dbReference type="Gene3D" id="3.40.47.10">
    <property type="match status" value="1"/>
</dbReference>
<dbReference type="GO" id="GO:0044550">
    <property type="term" value="P:secondary metabolite biosynthetic process"/>
    <property type="evidence" value="ECO:0007669"/>
    <property type="project" value="UniProtKB-ARBA"/>
</dbReference>
<dbReference type="InterPro" id="IPR036291">
    <property type="entry name" value="NAD(P)-bd_dom_sf"/>
</dbReference>
<dbReference type="GO" id="GO:0016491">
    <property type="term" value="F:oxidoreductase activity"/>
    <property type="evidence" value="ECO:0007669"/>
    <property type="project" value="UniProtKB-KW"/>
</dbReference>
<dbReference type="InterPro" id="IPR042104">
    <property type="entry name" value="PKS_dehydratase_sf"/>
</dbReference>
<feature type="region of interest" description="N-terminal hotdog fold" evidence="7">
    <location>
        <begin position="701"/>
        <end position="831"/>
    </location>
</feature>
<dbReference type="InterPro" id="IPR014043">
    <property type="entry name" value="Acyl_transferase_dom"/>
</dbReference>
<evidence type="ECO:0000256" key="3">
    <source>
        <dbReference type="ARBA" id="ARBA00022679"/>
    </source>
</evidence>
<dbReference type="STRING" id="602072.A0A1R3RMT9"/>
<dbReference type="Gene3D" id="3.40.366.10">
    <property type="entry name" value="Malonyl-Coenzyme A Acyl Carrier Protein, domain 2"/>
    <property type="match status" value="1"/>
</dbReference>
<dbReference type="Gene3D" id="3.40.50.720">
    <property type="entry name" value="NAD(P)-binding Rossmann-like Domain"/>
    <property type="match status" value="1"/>
</dbReference>
<dbReference type="InterPro" id="IPR036736">
    <property type="entry name" value="ACP-like_sf"/>
</dbReference>
<dbReference type="InterPro" id="IPR049900">
    <property type="entry name" value="PKS_mFAS_DH"/>
</dbReference>
<dbReference type="InterPro" id="IPR016035">
    <property type="entry name" value="Acyl_Trfase/lysoPLipase"/>
</dbReference>
<evidence type="ECO:0000259" key="9">
    <source>
        <dbReference type="PROSITE" id="PS52019"/>
    </source>
</evidence>
<feature type="domain" description="PKS/mFAS DH" evidence="9">
    <location>
        <begin position="701"/>
        <end position="998"/>
    </location>
</feature>
<dbReference type="InterPro" id="IPR020841">
    <property type="entry name" value="PKS_Beta-ketoAc_synthase_dom"/>
</dbReference>
<dbReference type="SMART" id="SM00822">
    <property type="entry name" value="PKS_KR"/>
    <property type="match status" value="1"/>
</dbReference>
<organism evidence="10 11">
    <name type="scientific">Aspergillus carbonarius (strain ITEM 5010)</name>
    <dbReference type="NCBI Taxonomy" id="602072"/>
    <lineage>
        <taxon>Eukaryota</taxon>
        <taxon>Fungi</taxon>
        <taxon>Dikarya</taxon>
        <taxon>Ascomycota</taxon>
        <taxon>Pezizomycotina</taxon>
        <taxon>Eurotiomycetes</taxon>
        <taxon>Eurotiomycetidae</taxon>
        <taxon>Eurotiales</taxon>
        <taxon>Aspergillaceae</taxon>
        <taxon>Aspergillus</taxon>
        <taxon>Aspergillus subgen. Circumdati</taxon>
    </lineage>
</organism>
<feature type="region of interest" description="C-terminal hotdog fold" evidence="7">
    <location>
        <begin position="846"/>
        <end position="998"/>
    </location>
</feature>
<reference evidence="11" key="1">
    <citation type="journal article" date="2017" name="Genome Biol.">
        <title>Comparative genomics reveals high biological diversity and specific adaptations in the industrially and medically important fungal genus Aspergillus.</title>
        <authorList>
            <person name="de Vries R.P."/>
            <person name="Riley R."/>
            <person name="Wiebenga A."/>
            <person name="Aguilar-Osorio G."/>
            <person name="Amillis S."/>
            <person name="Uchima C.A."/>
            <person name="Anderluh G."/>
            <person name="Asadollahi M."/>
            <person name="Askin M."/>
            <person name="Barry K."/>
            <person name="Battaglia E."/>
            <person name="Bayram O."/>
            <person name="Benocci T."/>
            <person name="Braus-Stromeyer S.A."/>
            <person name="Caldana C."/>
            <person name="Canovas D."/>
            <person name="Cerqueira G.C."/>
            <person name="Chen F."/>
            <person name="Chen W."/>
            <person name="Choi C."/>
            <person name="Clum A."/>
            <person name="Dos Santos R.A."/>
            <person name="Damasio A.R."/>
            <person name="Diallinas G."/>
            <person name="Emri T."/>
            <person name="Fekete E."/>
            <person name="Flipphi M."/>
            <person name="Freyberg S."/>
            <person name="Gallo A."/>
            <person name="Gournas C."/>
            <person name="Habgood R."/>
            <person name="Hainaut M."/>
            <person name="Harispe M.L."/>
            <person name="Henrissat B."/>
            <person name="Hilden K.S."/>
            <person name="Hope R."/>
            <person name="Hossain A."/>
            <person name="Karabika E."/>
            <person name="Karaffa L."/>
            <person name="Karanyi Z."/>
            <person name="Krasevec N."/>
            <person name="Kuo A."/>
            <person name="Kusch H."/>
            <person name="LaButti K."/>
            <person name="Lagendijk E.L."/>
            <person name="Lapidus A."/>
            <person name="Levasseur A."/>
            <person name="Lindquist E."/>
            <person name="Lipzen A."/>
            <person name="Logrieco A.F."/>
            <person name="MacCabe A."/>
            <person name="Maekelae M.R."/>
            <person name="Malavazi I."/>
            <person name="Melin P."/>
            <person name="Meyer V."/>
            <person name="Mielnichuk N."/>
            <person name="Miskei M."/>
            <person name="Molnar A.P."/>
            <person name="Mule G."/>
            <person name="Ngan C.Y."/>
            <person name="Orejas M."/>
            <person name="Orosz E."/>
            <person name="Ouedraogo J.P."/>
            <person name="Overkamp K.M."/>
            <person name="Park H.-S."/>
            <person name="Perrone G."/>
            <person name="Piumi F."/>
            <person name="Punt P.J."/>
            <person name="Ram A.F."/>
            <person name="Ramon A."/>
            <person name="Rauscher S."/>
            <person name="Record E."/>
            <person name="Riano-Pachon D.M."/>
            <person name="Robert V."/>
            <person name="Roehrig J."/>
            <person name="Ruller R."/>
            <person name="Salamov A."/>
            <person name="Salih N.S."/>
            <person name="Samson R.A."/>
            <person name="Sandor E."/>
            <person name="Sanguinetti M."/>
            <person name="Schuetze T."/>
            <person name="Sepcic K."/>
            <person name="Shelest E."/>
            <person name="Sherlock G."/>
            <person name="Sophianopoulou V."/>
            <person name="Squina F.M."/>
            <person name="Sun H."/>
            <person name="Susca A."/>
            <person name="Todd R.B."/>
            <person name="Tsang A."/>
            <person name="Unkles S.E."/>
            <person name="van de Wiele N."/>
            <person name="van Rossen-Uffink D."/>
            <person name="Oliveira J.V."/>
            <person name="Vesth T.C."/>
            <person name="Visser J."/>
            <person name="Yu J.-H."/>
            <person name="Zhou M."/>
            <person name="Andersen M.R."/>
            <person name="Archer D.B."/>
            <person name="Baker S.E."/>
            <person name="Benoit I."/>
            <person name="Brakhage A.A."/>
            <person name="Braus G.H."/>
            <person name="Fischer R."/>
            <person name="Frisvad J.C."/>
            <person name="Goldman G.H."/>
            <person name="Houbraken J."/>
            <person name="Oakley B."/>
            <person name="Pocsi I."/>
            <person name="Scazzocchio C."/>
            <person name="Seiboth B."/>
            <person name="vanKuyk P.A."/>
            <person name="Wortman J."/>
            <person name="Dyer P.S."/>
            <person name="Grigoriev I.V."/>
        </authorList>
    </citation>
    <scope>NUCLEOTIDE SEQUENCE [LARGE SCALE GENOMIC DNA]</scope>
    <source>
        <strain evidence="11">ITEM 5010</strain>
    </source>
</reference>
<dbReference type="Gene3D" id="3.10.129.110">
    <property type="entry name" value="Polyketide synthase dehydratase"/>
    <property type="match status" value="1"/>
</dbReference>
<name>A0A1R3RMT9_ASPC5</name>
<dbReference type="InterPro" id="IPR049552">
    <property type="entry name" value="PKS_DH_N"/>
</dbReference>
<evidence type="ECO:0000256" key="6">
    <source>
        <dbReference type="ARBA" id="ARBA00023268"/>
    </source>
</evidence>
<dbReference type="SMART" id="SM00825">
    <property type="entry name" value="PKS_KS"/>
    <property type="match status" value="1"/>
</dbReference>
<dbReference type="SUPFAM" id="SSF52151">
    <property type="entry name" value="FabD/lysophospholipase-like"/>
    <property type="match status" value="1"/>
</dbReference>
<dbReference type="SUPFAM" id="SSF55048">
    <property type="entry name" value="Probable ACP-binding domain of malonyl-CoA ACP transacylase"/>
    <property type="match status" value="1"/>
</dbReference>
<evidence type="ECO:0000313" key="10">
    <source>
        <dbReference type="EMBL" id="OOF95802.1"/>
    </source>
</evidence>
<dbReference type="SUPFAM" id="SSF51735">
    <property type="entry name" value="NAD(P)-binding Rossmann-fold domains"/>
    <property type="match status" value="1"/>
</dbReference>
<evidence type="ECO:0000256" key="5">
    <source>
        <dbReference type="ARBA" id="ARBA00023002"/>
    </source>
</evidence>
<keyword evidence="5" id="KW-0560">Oxidoreductase</keyword>
<dbReference type="InterPro" id="IPR001227">
    <property type="entry name" value="Ac_transferase_dom_sf"/>
</dbReference>
<dbReference type="SMART" id="SM00827">
    <property type="entry name" value="PKS_AT"/>
    <property type="match status" value="1"/>
</dbReference>
<dbReference type="Pfam" id="PF14765">
    <property type="entry name" value="PS-DH"/>
    <property type="match status" value="1"/>
</dbReference>
<keyword evidence="3" id="KW-0808">Transferase</keyword>
<feature type="domain" description="Ketosynthase family 3 (KS3)" evidence="8">
    <location>
        <begin position="1"/>
        <end position="218"/>
    </location>
</feature>
<dbReference type="OMA" id="NGRACHE"/>
<keyword evidence="4" id="KW-0521">NADP</keyword>
<dbReference type="Pfam" id="PF16197">
    <property type="entry name" value="KAsynt_C_assoc"/>
    <property type="match status" value="1"/>
</dbReference>
<dbReference type="InterPro" id="IPR013968">
    <property type="entry name" value="PKS_KR"/>
</dbReference>
<dbReference type="Pfam" id="PF21089">
    <property type="entry name" value="PKS_DH_N"/>
    <property type="match status" value="1"/>
</dbReference>
<dbReference type="EMBL" id="KV907499">
    <property type="protein sequence ID" value="OOF95802.1"/>
    <property type="molecule type" value="Genomic_DNA"/>
</dbReference>
<dbReference type="InterPro" id="IPR009081">
    <property type="entry name" value="PP-bd_ACP"/>
</dbReference>
<dbReference type="SMART" id="SM00826">
    <property type="entry name" value="PKS_DH"/>
    <property type="match status" value="1"/>
</dbReference>
<dbReference type="InterPro" id="IPR014031">
    <property type="entry name" value="Ketoacyl_synth_C"/>
</dbReference>
<dbReference type="InterPro" id="IPR057326">
    <property type="entry name" value="KR_dom"/>
</dbReference>
<dbReference type="InterPro" id="IPR016036">
    <property type="entry name" value="Malonyl_transacylase_ACP-bd"/>
</dbReference>
<dbReference type="Gene3D" id="1.10.1200.10">
    <property type="entry name" value="ACP-like"/>
    <property type="match status" value="1"/>
</dbReference>
<evidence type="ECO:0000256" key="7">
    <source>
        <dbReference type="PROSITE-ProRule" id="PRU01363"/>
    </source>
</evidence>
<evidence type="ECO:0000256" key="1">
    <source>
        <dbReference type="ARBA" id="ARBA00022450"/>
    </source>
</evidence>
<dbReference type="PROSITE" id="PS52019">
    <property type="entry name" value="PKS_MFAS_DH"/>
    <property type="match status" value="1"/>
</dbReference>
<keyword evidence="11" id="KW-1185">Reference proteome</keyword>
<proteinExistence type="predicted"/>
<dbReference type="InterPro" id="IPR032821">
    <property type="entry name" value="PKS_assoc"/>
</dbReference>
<dbReference type="InterPro" id="IPR049551">
    <property type="entry name" value="PKS_DH_C"/>
</dbReference>
<dbReference type="PANTHER" id="PTHR43775:SF50">
    <property type="entry name" value="HIGHLY REDUCING POLYKETIDE SYNTHASE SRDA"/>
    <property type="match status" value="1"/>
</dbReference>
<feature type="active site" description="Proton acceptor; for dehydratase activity" evidence="7">
    <location>
        <position position="733"/>
    </location>
</feature>
<evidence type="ECO:0000256" key="2">
    <source>
        <dbReference type="ARBA" id="ARBA00022553"/>
    </source>
</evidence>
<keyword evidence="1" id="KW-0596">Phosphopantetheine</keyword>
<dbReference type="Proteomes" id="UP000188318">
    <property type="component" value="Unassembled WGS sequence"/>
</dbReference>
<dbReference type="InterPro" id="IPR016039">
    <property type="entry name" value="Thiolase-like"/>
</dbReference>
<dbReference type="Pfam" id="PF00698">
    <property type="entry name" value="Acyl_transf_1"/>
    <property type="match status" value="1"/>
</dbReference>
<evidence type="ECO:0000259" key="8">
    <source>
        <dbReference type="PROSITE" id="PS52004"/>
    </source>
</evidence>
<dbReference type="InterPro" id="IPR050091">
    <property type="entry name" value="PKS_NRPS_Biosynth_Enz"/>
</dbReference>
<dbReference type="Pfam" id="PF08659">
    <property type="entry name" value="KR"/>
    <property type="match status" value="1"/>
</dbReference>
<dbReference type="Pfam" id="PF02801">
    <property type="entry name" value="Ketoacyl-synt_C"/>
    <property type="match status" value="1"/>
</dbReference>
<dbReference type="InterPro" id="IPR020807">
    <property type="entry name" value="PKS_DH"/>
</dbReference>
<dbReference type="SUPFAM" id="SSF47336">
    <property type="entry name" value="ACP-like"/>
    <property type="match status" value="1"/>
</dbReference>
<dbReference type="PANTHER" id="PTHR43775">
    <property type="entry name" value="FATTY ACID SYNTHASE"/>
    <property type="match status" value="1"/>
</dbReference>
<evidence type="ECO:0008006" key="12">
    <source>
        <dbReference type="Google" id="ProtNLM"/>
    </source>
</evidence>
<evidence type="ECO:0000256" key="4">
    <source>
        <dbReference type="ARBA" id="ARBA00022857"/>
    </source>
</evidence>
<dbReference type="OrthoDB" id="329835at2759"/>
<sequence length="1438" mass="158701">MDVTVNIVSCAISLRYLPAYSPLHHLAIALNETNTPLKPQNAPCCMDTSLELSADVVASVDRRKLTRWLHHLLPRSEESTDLEFSPLQRQVYVHHGTQGTGTPVGDPIEVHAIARGRNDRRSCEQPLRLGAVKANIGHSEAASGIFAVIKAAMIVESAVIPGVAGFNILNPAIREAEWNVKINVDTMPWPESPQTLTRRVGVSSFGYAGTNGHLILDAVQSDHGQEKLKAEHRSSCTNEVLVCFTAHDRATLERNIRAHARIAESYYLADLAYTLNCRRTHFSHRAFTIAHDNSQSRDLNMPAFEFGLVEAPAQIAFVFTGQGAQWLGMGRDAMCTLPTFSATIRSLDKLLQTLQSSVAWSLEESLLGSIGPDRITEPDVAQPLCTAIQIAIVDQLGKWGIVPSAVAGHSSGEIAAAYAAGLLSASEAFTVAFYRGLAVAQESPQGSMLAVGLGVEAMEPYVRDTDIAIACDNSAESVTLSGPTSGIQQMQTKLATTGVFVRELKTNRPYHSPAMNVAGLFYEQLLTEGSPEIDPSATPLLLSKVPMISSVTGLQVHEADMNPRYWVENLTSRVCFHAAISKLCILGDRKELTHLVEIGPHSTLAGPLKQTVAGNQLTSHINYIPSFVRGSNSCSDLLRTAGRLFLAGYGVSLEDISKCLSNEQRPQLLVDLPPYQWNYTKKYWREPRVSQEQREESTPRHDLLGRRVAGLSNEICVWKNILRVRDVPWLRDHRVGSELLLPGAAYIALAIEALWQISDTQFDRTGVFLKDIAFQQGLVIPESDGGIELVTRLLPQRQSEPGWYSFTVESHLDNHWTTHCSGHISSNKRPPQGDAQRNSHNVETLHNRTQPNRWYRTFGRVGVDYGRSFQCLGEVRSNGRDFAAASRIELKTESGTMNGESRYILHPGAIDTCFQLAIISFEKGRYNVMPLSTIPLRVEEMTIAFPGKEEEEGDAFAWTDECQTPFFRSHVQLFTARGLPILECKAVRFKEQELHLGNQLTVAIPDQQYMQNEWKPDIDHAAETVKHTPYESLQEALVALVRLIDHKRPVQRVLLFVEDDYNLVEAVASQFPAGCLTIMETLAGKVEAASTAIRNNNILVVHVSPAISQWPSSVSTSQDLIIVKDRRCSEMIQTLQTILKPGGRLLILRNLEEKTFTFVVKENKDQQEGMLHGMTAAPYSAAVTAKLKIAQVLHAVLSSAPLDFFIMTSSISATLGTLGQTNYSAGNSFLDGFARYRRSLGLPACSVALPMILDVGVVADNDTIENSLLQMGFYGIDEIEMLEGLEIAMCPNSPSHLMLGLDPCRMHRSAIRMFWHGDARLRGVQRDLDLLQASSPSAKGHMAGPLVDGEWQDYETWVTSVGNKIVQKCADVLGRDVTEIEFGRGSIASYGLDSVISVELQQWLFAEFGLEMSFHAFTVPDLPVKALTERAIRHLGET</sequence>